<protein>
    <submittedName>
        <fullName evidence="2">Uncharacterized protein</fullName>
    </submittedName>
</protein>
<accession>X0U9M5</accession>
<organism evidence="2">
    <name type="scientific">marine sediment metagenome</name>
    <dbReference type="NCBI Taxonomy" id="412755"/>
    <lineage>
        <taxon>unclassified sequences</taxon>
        <taxon>metagenomes</taxon>
        <taxon>ecological metagenomes</taxon>
    </lineage>
</organism>
<gene>
    <name evidence="2" type="ORF">S01H1_38122</name>
</gene>
<dbReference type="EMBL" id="BARS01023975">
    <property type="protein sequence ID" value="GAG02529.1"/>
    <property type="molecule type" value="Genomic_DNA"/>
</dbReference>
<evidence type="ECO:0000256" key="1">
    <source>
        <dbReference type="SAM" id="MobiDB-lite"/>
    </source>
</evidence>
<feature type="region of interest" description="Disordered" evidence="1">
    <location>
        <begin position="1"/>
        <end position="33"/>
    </location>
</feature>
<proteinExistence type="predicted"/>
<dbReference type="AlphaFoldDB" id="X0U9M5"/>
<name>X0U9M5_9ZZZZ</name>
<reference evidence="2" key="1">
    <citation type="journal article" date="2014" name="Front. Microbiol.">
        <title>High frequency of phylogenetically diverse reductive dehalogenase-homologous genes in deep subseafloor sedimentary metagenomes.</title>
        <authorList>
            <person name="Kawai M."/>
            <person name="Futagami T."/>
            <person name="Toyoda A."/>
            <person name="Takaki Y."/>
            <person name="Nishi S."/>
            <person name="Hori S."/>
            <person name="Arai W."/>
            <person name="Tsubouchi T."/>
            <person name="Morono Y."/>
            <person name="Uchiyama I."/>
            <person name="Ito T."/>
            <person name="Fujiyama A."/>
            <person name="Inagaki F."/>
            <person name="Takami H."/>
        </authorList>
    </citation>
    <scope>NUCLEOTIDE SEQUENCE</scope>
    <source>
        <strain evidence="2">Expedition CK06-06</strain>
    </source>
</reference>
<feature type="non-terminal residue" evidence="2">
    <location>
        <position position="47"/>
    </location>
</feature>
<evidence type="ECO:0000313" key="2">
    <source>
        <dbReference type="EMBL" id="GAG02529.1"/>
    </source>
</evidence>
<sequence>MVDFAGEAPAAASLPRGLEGRDRPGTADLANELHGEPSVLELFRLEA</sequence>
<feature type="compositionally biased region" description="Basic and acidic residues" evidence="1">
    <location>
        <begin position="18"/>
        <end position="33"/>
    </location>
</feature>
<comment type="caution">
    <text evidence="2">The sequence shown here is derived from an EMBL/GenBank/DDBJ whole genome shotgun (WGS) entry which is preliminary data.</text>
</comment>